<feature type="compositionally biased region" description="Low complexity" evidence="1">
    <location>
        <begin position="359"/>
        <end position="369"/>
    </location>
</feature>
<feature type="compositionally biased region" description="Pro residues" evidence="1">
    <location>
        <begin position="197"/>
        <end position="206"/>
    </location>
</feature>
<evidence type="ECO:0000313" key="2">
    <source>
        <dbReference type="EMBL" id="GLC54734.1"/>
    </source>
</evidence>
<dbReference type="Proteomes" id="UP001165080">
    <property type="component" value="Unassembled WGS sequence"/>
</dbReference>
<proteinExistence type="predicted"/>
<feature type="region of interest" description="Disordered" evidence="1">
    <location>
        <begin position="270"/>
        <end position="291"/>
    </location>
</feature>
<feature type="compositionally biased region" description="Polar residues" evidence="1">
    <location>
        <begin position="85"/>
        <end position="97"/>
    </location>
</feature>
<gene>
    <name evidence="2" type="primary">PLEST006849</name>
    <name evidence="2" type="ORF">PLESTB_000900500</name>
</gene>
<feature type="compositionally biased region" description="Low complexity" evidence="1">
    <location>
        <begin position="220"/>
        <end position="229"/>
    </location>
</feature>
<feature type="region of interest" description="Disordered" evidence="1">
    <location>
        <begin position="698"/>
        <end position="916"/>
    </location>
</feature>
<protein>
    <submittedName>
        <fullName evidence="2">Uncharacterized protein</fullName>
    </submittedName>
</protein>
<feature type="compositionally biased region" description="Low complexity" evidence="1">
    <location>
        <begin position="471"/>
        <end position="482"/>
    </location>
</feature>
<feature type="region of interest" description="Disordered" evidence="1">
    <location>
        <begin position="192"/>
        <end position="247"/>
    </location>
</feature>
<feature type="compositionally biased region" description="Low complexity" evidence="1">
    <location>
        <begin position="662"/>
        <end position="682"/>
    </location>
</feature>
<feature type="region of interest" description="Disordered" evidence="1">
    <location>
        <begin position="620"/>
        <end position="684"/>
    </location>
</feature>
<feature type="compositionally biased region" description="Low complexity" evidence="1">
    <location>
        <begin position="879"/>
        <end position="890"/>
    </location>
</feature>
<dbReference type="AlphaFoldDB" id="A0A9W6F3E4"/>
<feature type="region of interest" description="Disordered" evidence="1">
    <location>
        <begin position="404"/>
        <end position="426"/>
    </location>
</feature>
<feature type="compositionally biased region" description="Low complexity" evidence="1">
    <location>
        <begin position="788"/>
        <end position="819"/>
    </location>
</feature>
<dbReference type="EMBL" id="BRXU01000011">
    <property type="protein sequence ID" value="GLC54734.1"/>
    <property type="molecule type" value="Genomic_DNA"/>
</dbReference>
<comment type="caution">
    <text evidence="2">The sequence shown here is derived from an EMBL/GenBank/DDBJ whole genome shotgun (WGS) entry which is preliminary data.</text>
</comment>
<feature type="compositionally biased region" description="Low complexity" evidence="1">
    <location>
        <begin position="699"/>
        <end position="708"/>
    </location>
</feature>
<evidence type="ECO:0000313" key="3">
    <source>
        <dbReference type="Proteomes" id="UP001165080"/>
    </source>
</evidence>
<reference evidence="2 3" key="1">
    <citation type="journal article" date="2023" name="Commun. Biol.">
        <title>Reorganization of the ancestral sex-determining regions during the evolution of trioecy in Pleodorina starrii.</title>
        <authorList>
            <person name="Takahashi K."/>
            <person name="Suzuki S."/>
            <person name="Kawai-Toyooka H."/>
            <person name="Yamamoto K."/>
            <person name="Hamaji T."/>
            <person name="Ootsuki R."/>
            <person name="Yamaguchi H."/>
            <person name="Kawachi M."/>
            <person name="Higashiyama T."/>
            <person name="Nozaki H."/>
        </authorList>
    </citation>
    <scope>NUCLEOTIDE SEQUENCE [LARGE SCALE GENOMIC DNA]</scope>
    <source>
        <strain evidence="2 3">NIES-4479</strain>
    </source>
</reference>
<feature type="region of interest" description="Disordered" evidence="1">
    <location>
        <begin position="1"/>
        <end position="73"/>
    </location>
</feature>
<keyword evidence="3" id="KW-1185">Reference proteome</keyword>
<feature type="region of interest" description="Disordered" evidence="1">
    <location>
        <begin position="124"/>
        <end position="179"/>
    </location>
</feature>
<dbReference type="OrthoDB" id="552996at2759"/>
<feature type="compositionally biased region" description="Low complexity" evidence="1">
    <location>
        <begin position="850"/>
        <end position="872"/>
    </location>
</feature>
<feature type="region of interest" description="Disordered" evidence="1">
    <location>
        <begin position="327"/>
        <end position="369"/>
    </location>
</feature>
<feature type="compositionally biased region" description="Low complexity" evidence="1">
    <location>
        <begin position="747"/>
        <end position="760"/>
    </location>
</feature>
<feature type="compositionally biased region" description="Basic and acidic residues" evidence="1">
    <location>
        <begin position="822"/>
        <end position="831"/>
    </location>
</feature>
<feature type="compositionally biased region" description="Low complexity" evidence="1">
    <location>
        <begin position="632"/>
        <end position="653"/>
    </location>
</feature>
<feature type="region of interest" description="Disordered" evidence="1">
    <location>
        <begin position="458"/>
        <end position="517"/>
    </location>
</feature>
<feature type="compositionally biased region" description="Low complexity" evidence="1">
    <location>
        <begin position="60"/>
        <end position="70"/>
    </location>
</feature>
<feature type="compositionally biased region" description="Low complexity" evidence="1">
    <location>
        <begin position="270"/>
        <end position="280"/>
    </location>
</feature>
<accession>A0A9W6F3E4</accession>
<name>A0A9W6F3E4_9CHLO</name>
<sequence>MWPSEDGAHNAAPVEASCVSHSSPAPDRPPPSSENYIAGRRGSRSQRRASSPPTALGDEASSAPASSLPSVNCSRPITAADWATPSTATSITAQGTWQPAGPGLAAPGPPPFLSAVVHSGTTTTLGGGMPPIGTSPWRSSSGHVYGASALPTAESATAGDAVTASDSGALPPPPGPTTDLLTAAAARLIRQKTQPSHPCPSPPPQQQPQQQQRQQRRGPEQQQGHPGPCREASPPAPQAGSHPTMAATPGVVSAAGLALDVTVPWDAGRLSPAAAPPSSTAGGGGGVGSSAGSPSLLANELLLPYMDVLGSGRQLGARRVPSVVLEPSSRRLPASREAAAPMTPSGRPRSPGRLWGDGASPSQHAHPGSSAAAAAAFALAPLPSPFASHPSSAAAAARADYDEGGADAAGRGQSPHQRKRYSATTVSFTRPSTVTFQPITAKLRSPTGAPAAVTASASAPLPSAAPPPAPLAAAAATAPASPQKSPQRTSFPPFWGYRPTRGSSPRRDADGSDQGLGLWHHHNAMAVRVTTVVPTLADIERADTPNAGLTHVVHNQHMRHSALAASASAARGGSGGGLGAHFGGGGGGSCGGSPLGGMSMSCSVDLTGSLRRNPQFQQYLQQHRQHKMHVRQQQQQQQQPQEQQQQQEQQDQLPSPPPPQQPQNGQGPQQRQPPRQPQQPSLSRSMSVVLLPSMPRFTPLPQLQVQPPTAAGTHGSPHARQHRRPSVLGSAGADSRPSTSPPSPQHSRSPLRSPAARSPSRSPPRSPGRNSPTEGVAGTGMPQPAPAPAVAAVSEPAAASTGTSGTAGAAGAHAAEVGALLERSRQGDHTHGGQPQPHPQGNAGQQQPVAGKSAGSSGSTSRPADMAAAAAAAPPPPAATASLPDVDSGAADGGDGGEARRALGKAAPPPQGHRKLLPYSAAETPILTVGSHSPKLPSHGGLMYGTLSSSREGLPGRSPGRRMPGSPGAKEYGGLVLLAMHPQQHKHQLQHQHQLLQQQLQRLEAETGASTFSLRRTAYDDWVEGAPLVERRGGGGGGGGGAGAGGGGNGGGGGGGGVVAGGLEGKAVVLRRQPLERGAALYFQPANRKPLLGGDVLHVL</sequence>
<feature type="region of interest" description="Disordered" evidence="1">
    <location>
        <begin position="85"/>
        <end position="111"/>
    </location>
</feature>
<organism evidence="2 3">
    <name type="scientific">Pleodorina starrii</name>
    <dbReference type="NCBI Taxonomy" id="330485"/>
    <lineage>
        <taxon>Eukaryota</taxon>
        <taxon>Viridiplantae</taxon>
        <taxon>Chlorophyta</taxon>
        <taxon>core chlorophytes</taxon>
        <taxon>Chlorophyceae</taxon>
        <taxon>CS clade</taxon>
        <taxon>Chlamydomonadales</taxon>
        <taxon>Volvocaceae</taxon>
        <taxon>Pleodorina</taxon>
    </lineage>
</organism>
<evidence type="ECO:0000256" key="1">
    <source>
        <dbReference type="SAM" id="MobiDB-lite"/>
    </source>
</evidence>